<gene>
    <name evidence="1" type="ORF">EVA_20897</name>
</gene>
<comment type="caution">
    <text evidence="1">The sequence shown here is derived from an EMBL/GenBank/DDBJ whole genome shotgun (WGS) entry which is preliminary data.</text>
</comment>
<reference evidence="1" key="1">
    <citation type="journal article" date="2012" name="PLoS ONE">
        <title>Gene sets for utilization of primary and secondary nutrition supplies in the distal gut of endangered iberian lynx.</title>
        <authorList>
            <person name="Alcaide M."/>
            <person name="Messina E."/>
            <person name="Richter M."/>
            <person name="Bargiela R."/>
            <person name="Peplies J."/>
            <person name="Huws S.A."/>
            <person name="Newbold C.J."/>
            <person name="Golyshin P.N."/>
            <person name="Simon M.A."/>
            <person name="Lopez G."/>
            <person name="Yakimov M.M."/>
            <person name="Ferrer M."/>
        </authorList>
    </citation>
    <scope>NUCLEOTIDE SEQUENCE</scope>
</reference>
<proteinExistence type="predicted"/>
<organism evidence="1">
    <name type="scientific">gut metagenome</name>
    <dbReference type="NCBI Taxonomy" id="749906"/>
    <lineage>
        <taxon>unclassified sequences</taxon>
        <taxon>metagenomes</taxon>
        <taxon>organismal metagenomes</taxon>
    </lineage>
</organism>
<protein>
    <submittedName>
        <fullName evidence="1">Peptidylprolyl isomerase</fullName>
    </submittedName>
</protein>
<dbReference type="EMBL" id="AMCI01008470">
    <property type="protein sequence ID" value="EJW90995.1"/>
    <property type="molecule type" value="Genomic_DNA"/>
</dbReference>
<evidence type="ECO:0000313" key="1">
    <source>
        <dbReference type="EMBL" id="EJW90995.1"/>
    </source>
</evidence>
<sequence length="42" mass="4864">MDVVNKIAETRTDFSDRPLEEQRIASMTVETFGTEYPEPEKC</sequence>
<keyword evidence="1" id="KW-0413">Isomerase</keyword>
<name>J9BTU8_9ZZZZ</name>
<dbReference type="GO" id="GO:0016853">
    <property type="term" value="F:isomerase activity"/>
    <property type="evidence" value="ECO:0007669"/>
    <property type="project" value="UniProtKB-KW"/>
</dbReference>
<dbReference type="AlphaFoldDB" id="J9BTU8"/>
<accession>J9BTU8</accession>